<feature type="region of interest" description="Disordered" evidence="1">
    <location>
        <begin position="1"/>
        <end position="34"/>
    </location>
</feature>
<reference evidence="2" key="1">
    <citation type="submission" date="2021-05" db="EMBL/GenBank/DDBJ databases">
        <authorList>
            <person name="Alioto T."/>
            <person name="Alioto T."/>
            <person name="Gomez Garrido J."/>
        </authorList>
    </citation>
    <scope>NUCLEOTIDE SEQUENCE</scope>
</reference>
<dbReference type="AlphaFoldDB" id="A0A8D8BXL7"/>
<proteinExistence type="predicted"/>
<name>A0A8D8BXL7_CULPI</name>
<accession>A0A8D8BXL7</accession>
<evidence type="ECO:0000256" key="1">
    <source>
        <dbReference type="SAM" id="MobiDB-lite"/>
    </source>
</evidence>
<sequence>MLGEHKQTGSETKVPNRKWGQGTQNAMPLTAGHSNFTKRSNGRCSYFDKSYGRSKDCKHLMCKILEVLNFLTENRWVLSYSCPHFLLGTLLSIRHFKRNNRTASQSSIQQNKQQKE</sequence>
<feature type="compositionally biased region" description="Polar residues" evidence="1">
    <location>
        <begin position="21"/>
        <end position="34"/>
    </location>
</feature>
<protein>
    <submittedName>
        <fullName evidence="2">(northern house mosquito) hypothetical protein</fullName>
    </submittedName>
</protein>
<evidence type="ECO:0000313" key="2">
    <source>
        <dbReference type="EMBL" id="CAG6483729.1"/>
    </source>
</evidence>
<organism evidence="2">
    <name type="scientific">Culex pipiens</name>
    <name type="common">House mosquito</name>
    <dbReference type="NCBI Taxonomy" id="7175"/>
    <lineage>
        <taxon>Eukaryota</taxon>
        <taxon>Metazoa</taxon>
        <taxon>Ecdysozoa</taxon>
        <taxon>Arthropoda</taxon>
        <taxon>Hexapoda</taxon>
        <taxon>Insecta</taxon>
        <taxon>Pterygota</taxon>
        <taxon>Neoptera</taxon>
        <taxon>Endopterygota</taxon>
        <taxon>Diptera</taxon>
        <taxon>Nematocera</taxon>
        <taxon>Culicoidea</taxon>
        <taxon>Culicidae</taxon>
        <taxon>Culicinae</taxon>
        <taxon>Culicini</taxon>
        <taxon>Culex</taxon>
        <taxon>Culex</taxon>
    </lineage>
</organism>
<dbReference type="EMBL" id="HBUE01097599">
    <property type="protein sequence ID" value="CAG6483729.1"/>
    <property type="molecule type" value="Transcribed_RNA"/>
</dbReference>